<feature type="domain" description="DnaB/C C-terminal" evidence="2">
    <location>
        <begin position="298"/>
        <end position="369"/>
    </location>
</feature>
<evidence type="ECO:0000259" key="3">
    <source>
        <dbReference type="Pfam" id="PF25888"/>
    </source>
</evidence>
<gene>
    <name evidence="4" type="ORF">EVC35_00115</name>
</gene>
<evidence type="ECO:0000256" key="1">
    <source>
        <dbReference type="ARBA" id="ARBA00093462"/>
    </source>
</evidence>
<organism evidence="4 5">
    <name type="scientific">Oenococcus sicerae</name>
    <dbReference type="NCBI Taxonomy" id="2203724"/>
    <lineage>
        <taxon>Bacteria</taxon>
        <taxon>Bacillati</taxon>
        <taxon>Bacillota</taxon>
        <taxon>Bacilli</taxon>
        <taxon>Lactobacillales</taxon>
        <taxon>Lactobacillaceae</taxon>
        <taxon>Oenococcus</taxon>
    </lineage>
</organism>
<keyword evidence="4" id="KW-0067">ATP-binding</keyword>
<comment type="similarity">
    <text evidence="1">Belongs to the DnaB/DnaD family.</text>
</comment>
<dbReference type="RefSeq" id="WP_301710792.1">
    <property type="nucleotide sequence ID" value="NZ_SDWY01000001.1"/>
</dbReference>
<dbReference type="AlphaFoldDB" id="A0AAJ1R7Z8"/>
<proteinExistence type="inferred from homology"/>
<dbReference type="InterPro" id="IPR058660">
    <property type="entry name" value="WHD_DnaB"/>
</dbReference>
<comment type="caution">
    <text evidence="4">The sequence shown here is derived from an EMBL/GenBank/DDBJ whole genome shotgun (WGS) entry which is preliminary data.</text>
</comment>
<evidence type="ECO:0000313" key="4">
    <source>
        <dbReference type="EMBL" id="MDN6899416.1"/>
    </source>
</evidence>
<reference evidence="4" key="1">
    <citation type="submission" date="2019-01" db="EMBL/GenBank/DDBJ databases">
        <title>Oenococcus sicerae UCMA17102.</title>
        <authorList>
            <person name="Cousin F.J."/>
            <person name="Le Guellec R."/>
            <person name="Cretenet M."/>
        </authorList>
    </citation>
    <scope>NUCLEOTIDE SEQUENCE</scope>
    <source>
        <strain evidence="4">UCMA17102</strain>
    </source>
</reference>
<keyword evidence="4" id="KW-0547">Nucleotide-binding</keyword>
<dbReference type="Pfam" id="PF07261">
    <property type="entry name" value="DnaB_2"/>
    <property type="match status" value="1"/>
</dbReference>
<keyword evidence="4" id="KW-0347">Helicase</keyword>
<dbReference type="Pfam" id="PF25888">
    <property type="entry name" value="WHD_DnaB"/>
    <property type="match status" value="1"/>
</dbReference>
<keyword evidence="4" id="KW-0378">Hydrolase</keyword>
<accession>A0AAJ1R7Z8</accession>
<dbReference type="InterPro" id="IPR006343">
    <property type="entry name" value="DnaB/C_C"/>
</dbReference>
<protein>
    <submittedName>
        <fullName evidence="4">Helicase DnaB</fullName>
    </submittedName>
</protein>
<sequence>MIEKQTQLNAYWHLRIQVVNFDSNDLKNLTDFYLPMVGTDAFAAYLALQNFDDFNDQLNELLDLLNISLLAFDDARKKLEATGLLNSYLSAGNLLFVIKKPLAKEIFFADDLLSSFFFSVAGKARFQKLSMQLQKEAMPLSAVKMNANFYEAFGNINLKRPDVATASLSAKKLRKPLIEENKDTFNFDLVAASLKKYGVSPDEVAKEHNFILSQHLIYGFSEEKMIDLLASALLIDKKTVDHTLFRQQLEKLALKLPESDSVPVSAAVVQGHEQVKLNRDERQLVQAAKGLPPFQFLAQLKKMRGGIATSAEQKNIDHLVDLGLKPEVINILIHQILVGMESTNLPAALSQAIADSFLQSHVQNAGEAILSVKSRQEKQSEKRYSKYKLVQKEKKIDYGSAKKTDNQLALDALAKYQREKKPS</sequence>
<evidence type="ECO:0000259" key="2">
    <source>
        <dbReference type="Pfam" id="PF07261"/>
    </source>
</evidence>
<evidence type="ECO:0000313" key="5">
    <source>
        <dbReference type="Proteomes" id="UP001167919"/>
    </source>
</evidence>
<name>A0AAJ1R7Z8_9LACO</name>
<dbReference type="Proteomes" id="UP001167919">
    <property type="component" value="Unassembled WGS sequence"/>
</dbReference>
<dbReference type="EMBL" id="SDWY01000001">
    <property type="protein sequence ID" value="MDN6899416.1"/>
    <property type="molecule type" value="Genomic_DNA"/>
</dbReference>
<dbReference type="GO" id="GO:0004386">
    <property type="term" value="F:helicase activity"/>
    <property type="evidence" value="ECO:0007669"/>
    <property type="project" value="UniProtKB-KW"/>
</dbReference>
<feature type="domain" description="Replicative helicase loading/DNA remodeling protein DnaB N-terminal winged helix" evidence="3">
    <location>
        <begin position="23"/>
        <end position="249"/>
    </location>
</feature>